<evidence type="ECO:0000256" key="4">
    <source>
        <dbReference type="ARBA" id="ARBA00022989"/>
    </source>
</evidence>
<comment type="subcellular location">
    <subcellularLocation>
        <location evidence="1">Cell membrane</location>
        <topology evidence="1">Multi-pass membrane protein</topology>
    </subcellularLocation>
</comment>
<dbReference type="PANTHER" id="PTHR33545:SF5">
    <property type="entry name" value="UPF0750 MEMBRANE PROTEIN YITT"/>
    <property type="match status" value="1"/>
</dbReference>
<feature type="transmembrane region" description="Helical" evidence="6">
    <location>
        <begin position="194"/>
        <end position="211"/>
    </location>
</feature>
<dbReference type="InterPro" id="IPR003740">
    <property type="entry name" value="YitT"/>
</dbReference>
<dbReference type="EMBL" id="JAZHFV010000029">
    <property type="protein sequence ID" value="MEX4010760.1"/>
    <property type="molecule type" value="Genomic_DNA"/>
</dbReference>
<organism evidence="7 8">
    <name type="scientific">Neoaquamicrobium sediminum</name>
    <dbReference type="NCBI Taxonomy" id="1849104"/>
    <lineage>
        <taxon>Bacteria</taxon>
        <taxon>Pseudomonadati</taxon>
        <taxon>Pseudomonadota</taxon>
        <taxon>Alphaproteobacteria</taxon>
        <taxon>Hyphomicrobiales</taxon>
        <taxon>Phyllobacteriaceae</taxon>
        <taxon>Neoaquamicrobium</taxon>
    </lineage>
</organism>
<evidence type="ECO:0000256" key="3">
    <source>
        <dbReference type="ARBA" id="ARBA00022692"/>
    </source>
</evidence>
<comment type="caution">
    <text evidence="7">The sequence shown here is derived from an EMBL/GenBank/DDBJ whole genome shotgun (WGS) entry which is preliminary data.</text>
</comment>
<dbReference type="RefSeq" id="WP_368805372.1">
    <property type="nucleotide sequence ID" value="NZ_JAZHFV010000029.1"/>
</dbReference>
<evidence type="ECO:0000313" key="7">
    <source>
        <dbReference type="EMBL" id="MEX4010760.1"/>
    </source>
</evidence>
<name>A0ABV3X1V4_9HYPH</name>
<proteinExistence type="predicted"/>
<dbReference type="Pfam" id="PF02588">
    <property type="entry name" value="YitT_membrane"/>
    <property type="match status" value="1"/>
</dbReference>
<keyword evidence="3 6" id="KW-0812">Transmembrane</keyword>
<dbReference type="Proteomes" id="UP001559025">
    <property type="component" value="Unassembled WGS sequence"/>
</dbReference>
<accession>A0ABV3X1V4</accession>
<keyword evidence="5 6" id="KW-0472">Membrane</keyword>
<evidence type="ECO:0000256" key="2">
    <source>
        <dbReference type="ARBA" id="ARBA00022475"/>
    </source>
</evidence>
<evidence type="ECO:0000256" key="1">
    <source>
        <dbReference type="ARBA" id="ARBA00004651"/>
    </source>
</evidence>
<feature type="transmembrane region" description="Helical" evidence="6">
    <location>
        <begin position="128"/>
        <end position="146"/>
    </location>
</feature>
<dbReference type="InterPro" id="IPR051461">
    <property type="entry name" value="UPF0750_membrane"/>
</dbReference>
<feature type="transmembrane region" description="Helical" evidence="6">
    <location>
        <begin position="33"/>
        <end position="51"/>
    </location>
</feature>
<feature type="transmembrane region" description="Helical" evidence="6">
    <location>
        <begin position="98"/>
        <end position="116"/>
    </location>
</feature>
<dbReference type="PANTHER" id="PTHR33545">
    <property type="entry name" value="UPF0750 MEMBRANE PROTEIN YITT-RELATED"/>
    <property type="match status" value="1"/>
</dbReference>
<keyword evidence="4 6" id="KW-1133">Transmembrane helix</keyword>
<evidence type="ECO:0000313" key="8">
    <source>
        <dbReference type="Proteomes" id="UP001559025"/>
    </source>
</evidence>
<keyword evidence="8" id="KW-1185">Reference proteome</keyword>
<evidence type="ECO:0000256" key="6">
    <source>
        <dbReference type="SAM" id="Phobius"/>
    </source>
</evidence>
<protein>
    <submittedName>
        <fullName evidence="7">YitT family protein</fullName>
    </submittedName>
</protein>
<gene>
    <name evidence="7" type="ORF">V1479_26010</name>
</gene>
<feature type="transmembrane region" description="Helical" evidence="6">
    <location>
        <begin position="71"/>
        <end position="91"/>
    </location>
</feature>
<keyword evidence="2" id="KW-1003">Cell membrane</keyword>
<sequence length="221" mass="23572">MRNVVNVLRSRIPIGPKKMKGVSPIQHSFHEDVAAILLGTSFVALGTKMFADAHLVTGGVAGVALLLQHSWAIPFWAAFFAVNLPFYLLAWKRLGPAVALRTLLAVSLVSVLAGAIHSWIEFSHLDTGFAAIAGGGLCGVGLLILFRHRTGLGGFNLLAMYLQDTVGIRAGYVQMTLDLAVLAGAFLQLGSGEFLLSVIGAVVLNLVLAMNHRSDRYVVAR</sequence>
<reference evidence="7 8" key="1">
    <citation type="submission" date="2024-01" db="EMBL/GenBank/DDBJ databases">
        <title>New evidence supports the origin of RcGTA from prophage.</title>
        <authorList>
            <person name="Xu Y."/>
            <person name="Liu B."/>
            <person name="Chen F."/>
        </authorList>
    </citation>
    <scope>NUCLEOTIDE SEQUENCE [LARGE SCALE GENOMIC DNA]</scope>
    <source>
        <strain evidence="7 8">CBW1107-2</strain>
    </source>
</reference>
<evidence type="ECO:0000256" key="5">
    <source>
        <dbReference type="ARBA" id="ARBA00023136"/>
    </source>
</evidence>